<evidence type="ECO:0000256" key="3">
    <source>
        <dbReference type="ARBA" id="ARBA00012007"/>
    </source>
</evidence>
<comment type="catalytic activity">
    <reaction evidence="6">
        <text>2'-phospho-[ligated tRNA] + NAD(+) = mature tRNA + ADP-alpha-D-ribose 1'',2''-cyclic phosphate + nicotinamide</text>
        <dbReference type="Rhea" id="RHEA:23324"/>
        <dbReference type="Rhea" id="RHEA-COMP:11106"/>
        <dbReference type="Rhea" id="RHEA-COMP:11107"/>
        <dbReference type="ChEBI" id="CHEBI:17154"/>
        <dbReference type="ChEBI" id="CHEBI:57540"/>
        <dbReference type="ChEBI" id="CHEBI:76596"/>
        <dbReference type="ChEBI" id="CHEBI:82883"/>
        <dbReference type="ChEBI" id="CHEBI:85027"/>
        <dbReference type="EC" id="2.7.1.160"/>
    </reaction>
</comment>
<evidence type="ECO:0000256" key="1">
    <source>
        <dbReference type="ARBA" id="ARBA00003343"/>
    </source>
</evidence>
<dbReference type="Proteomes" id="UP001556367">
    <property type="component" value="Unassembled WGS sequence"/>
</dbReference>
<dbReference type="EC" id="2.7.1.160" evidence="3"/>
<dbReference type="Gene3D" id="1.10.10.970">
    <property type="entry name" value="RNA 2'-phosphotransferase, Tpt1/KptA family, N-terminal domain"/>
    <property type="match status" value="1"/>
</dbReference>
<dbReference type="SUPFAM" id="SSF56399">
    <property type="entry name" value="ADP-ribosylation"/>
    <property type="match status" value="1"/>
</dbReference>
<feature type="region of interest" description="Disordered" evidence="7">
    <location>
        <begin position="36"/>
        <end position="56"/>
    </location>
</feature>
<evidence type="ECO:0000256" key="2">
    <source>
        <dbReference type="ARBA" id="ARBA00009836"/>
    </source>
</evidence>
<name>A0ABR3JIL8_9AGAR</name>
<evidence type="ECO:0000256" key="5">
    <source>
        <dbReference type="ARBA" id="ARBA00023027"/>
    </source>
</evidence>
<reference evidence="9" key="1">
    <citation type="submission" date="2024-06" db="EMBL/GenBank/DDBJ databases">
        <title>Multi-omics analyses provide insights into the biosynthesis of the anticancer antibiotic pleurotin in Hohenbuehelia grisea.</title>
        <authorList>
            <person name="Weaver J.A."/>
            <person name="Alberti F."/>
        </authorList>
    </citation>
    <scope>NUCLEOTIDE SEQUENCE [LARGE SCALE GENOMIC DNA]</scope>
    <source>
        <strain evidence="9">T-177</strain>
    </source>
</reference>
<evidence type="ECO:0000256" key="6">
    <source>
        <dbReference type="ARBA" id="ARBA00047949"/>
    </source>
</evidence>
<dbReference type="PANTHER" id="PTHR12684">
    <property type="entry name" value="PUTATIVE PHOSPHOTRANSFERASE"/>
    <property type="match status" value="1"/>
</dbReference>
<dbReference type="EMBL" id="JASNQZ010000007">
    <property type="protein sequence ID" value="KAL0955178.1"/>
    <property type="molecule type" value="Genomic_DNA"/>
</dbReference>
<proteinExistence type="inferred from homology"/>
<feature type="compositionally biased region" description="Polar residues" evidence="7">
    <location>
        <begin position="284"/>
        <end position="295"/>
    </location>
</feature>
<sequence length="313" mass="35803">MLPSISRRLTLGTYSSPCRTLTTTLLRKEEESGSISEKWTRLQTPNPLQPKPHMRRKRTLKQIHIDIPKIRKMAYLLRHGNALPMREDGFVRVEDLLRHRDMQNSSFLDIERILKRDGKKSIFELVQQPTHVEAPEGDPALFGTWWIRAKENHSLPYVTGQLQRVFSPTELPVVVHGTTEGAWERISIEGISRMDRRYIQLGASVENAHVVNGMQTSSEILIYIDIAKALSADILFYRTPDGTIVTEGNEAGFLTPRFFQRVERVEVTKILVTGWELPDFRAHSNQAGLNGQPTHSGDEIKSLPPHLLHPQRR</sequence>
<keyword evidence="9" id="KW-1185">Reference proteome</keyword>
<dbReference type="InterPro" id="IPR002745">
    <property type="entry name" value="Ptrans_KptA/Tpt1"/>
</dbReference>
<evidence type="ECO:0000313" key="9">
    <source>
        <dbReference type="Proteomes" id="UP001556367"/>
    </source>
</evidence>
<dbReference type="PANTHER" id="PTHR12684:SF2">
    <property type="entry name" value="TRNA 2'-PHOSPHOTRANSFERASE 1"/>
    <property type="match status" value="1"/>
</dbReference>
<dbReference type="Pfam" id="PF01885">
    <property type="entry name" value="PTS_2-RNA"/>
    <property type="match status" value="1"/>
</dbReference>
<comment type="caution">
    <text evidence="8">The sequence shown here is derived from an EMBL/GenBank/DDBJ whole genome shotgun (WGS) entry which is preliminary data.</text>
</comment>
<comment type="similarity">
    <text evidence="2">Belongs to the KptA/TPT1 family.</text>
</comment>
<organism evidence="8 9">
    <name type="scientific">Hohenbuehelia grisea</name>
    <dbReference type="NCBI Taxonomy" id="104357"/>
    <lineage>
        <taxon>Eukaryota</taxon>
        <taxon>Fungi</taxon>
        <taxon>Dikarya</taxon>
        <taxon>Basidiomycota</taxon>
        <taxon>Agaricomycotina</taxon>
        <taxon>Agaricomycetes</taxon>
        <taxon>Agaricomycetidae</taxon>
        <taxon>Agaricales</taxon>
        <taxon>Pleurotineae</taxon>
        <taxon>Pleurotaceae</taxon>
        <taxon>Hohenbuehelia</taxon>
    </lineage>
</organism>
<evidence type="ECO:0000256" key="4">
    <source>
        <dbReference type="ARBA" id="ARBA00022679"/>
    </source>
</evidence>
<dbReference type="InterPro" id="IPR042080">
    <property type="entry name" value="RNA_2'-PTrans_N"/>
</dbReference>
<evidence type="ECO:0000313" key="8">
    <source>
        <dbReference type="EMBL" id="KAL0955178.1"/>
    </source>
</evidence>
<dbReference type="InterPro" id="IPR042081">
    <property type="entry name" value="RNA_2'-PTrans_C"/>
</dbReference>
<feature type="region of interest" description="Disordered" evidence="7">
    <location>
        <begin position="284"/>
        <end position="313"/>
    </location>
</feature>
<keyword evidence="5" id="KW-0520">NAD</keyword>
<comment type="function">
    <text evidence="1">Catalyzes the last step of tRNA splicing, the transfer of the splice junction 2'-phosphate from ligated tRNA to NAD to produce ADP-ribose 1''-2'' cyclic phosphate.</text>
</comment>
<accession>A0ABR3JIL8</accession>
<feature type="compositionally biased region" description="Polar residues" evidence="7">
    <location>
        <begin position="36"/>
        <end position="46"/>
    </location>
</feature>
<dbReference type="Gene3D" id="3.20.170.30">
    <property type="match status" value="1"/>
</dbReference>
<protein>
    <recommendedName>
        <fullName evidence="3">2'-phosphotransferase</fullName>
        <ecNumber evidence="3">2.7.1.160</ecNumber>
    </recommendedName>
</protein>
<keyword evidence="4" id="KW-0808">Transferase</keyword>
<gene>
    <name evidence="8" type="ORF">HGRIS_004085</name>
</gene>
<evidence type="ECO:0000256" key="7">
    <source>
        <dbReference type="SAM" id="MobiDB-lite"/>
    </source>
</evidence>